<dbReference type="Gene3D" id="3.30.460.90">
    <property type="match status" value="1"/>
</dbReference>
<dbReference type="PROSITE" id="PS50088">
    <property type="entry name" value="ANK_REPEAT"/>
    <property type="match status" value="6"/>
</dbReference>
<dbReference type="Proteomes" id="UP001249851">
    <property type="component" value="Unassembled WGS sequence"/>
</dbReference>
<feature type="repeat" description="ANK" evidence="3">
    <location>
        <begin position="239"/>
        <end position="271"/>
    </location>
</feature>
<accession>A0AAD9PUG3</accession>
<dbReference type="PROSITE" id="PS50297">
    <property type="entry name" value="ANK_REP_REGION"/>
    <property type="match status" value="5"/>
</dbReference>
<comment type="caution">
    <text evidence="4">The sequence shown here is derived from an EMBL/GenBank/DDBJ whole genome shotgun (WGS) entry which is preliminary data.</text>
</comment>
<sequence length="828" mass="92509">MSLVVVEGEPIRDGWMYVGVPSSGDDFLKDIEEKQNPNFVNSYGLSALCMAVKAFQSPSLVEKLLKMNADPNFESYIGKFLGTRKTEKPSGSPLHVAAWLRHPGITKVLLDGGADPNTVAFNSLTPLLLVLSNTRRMGQRNEPFIEQAALDVMKLLIDNGADVTAVDNTKTDGTSLLHMATQGGHVLIVNYLLSLRALDVNCRNIHEETPLMIALREDRQELLEDLLLHGADPNSRDVAGCTALHIAVGRTCVKSVEILIQNSADVNIKDSSCRTALHVASRLNNSSSKSNVKVMKSLLSNNADVNVADNQGRRPLHLTVIDNKDTLDMTALECLLEHDADPSLTDAIERMPLSYYTAFHSDDIPKQIGLLSRGCSNLNNKDIMGRPPLLAIVWYFMERRNIMEEESDIVEFQKVIRELVEAGVDINCQDIEVLLDAGADRNARDVDGNTPAHIAAEGEDADQLRMLASETWQDCPNLNGETVKDILCRKVTLAKERQKIGVDFEFAAETLYFVEDMMTDCRFGDVTVDIIETLDRKVPQAIMASGLTDTMIYPVPALLSTLKKNVELALTKVLEDLKEAKVHTNYCHVGSTYCEHLRTDCAALKPKQVGLLPLLWKTGQPCVLATRIEQLMWEFVQSKRHRSSSPFNLPPAPEAVTHIIRDILRACRDNTVGEFHFGDEQCGHERCEIGRQVRELVSDLVDAVGQMDHRLQCKLILTGSVAEGTKLWKPDEFDFMMELTQLKGHSRLEYAGLSRSSNTTVISLDDEMKEMWREFLKDDCLSPEKLRDYFVLLTWRAGFSLQRQKYKNLSFNLSQQSGELGAAIRWLG</sequence>
<reference evidence="4" key="1">
    <citation type="journal article" date="2023" name="G3 (Bethesda)">
        <title>Whole genome assembly and annotation of the endangered Caribbean coral Acropora cervicornis.</title>
        <authorList>
            <person name="Selwyn J.D."/>
            <person name="Vollmer S.V."/>
        </authorList>
    </citation>
    <scope>NUCLEOTIDE SEQUENCE</scope>
    <source>
        <strain evidence="4">K2</strain>
    </source>
</reference>
<dbReference type="PANTHER" id="PTHR24189:SF50">
    <property type="entry name" value="ANKYRIN REPEAT AND SOCS BOX PROTEIN 2"/>
    <property type="match status" value="1"/>
</dbReference>
<organism evidence="4 5">
    <name type="scientific">Acropora cervicornis</name>
    <name type="common">Staghorn coral</name>
    <dbReference type="NCBI Taxonomy" id="6130"/>
    <lineage>
        <taxon>Eukaryota</taxon>
        <taxon>Metazoa</taxon>
        <taxon>Cnidaria</taxon>
        <taxon>Anthozoa</taxon>
        <taxon>Hexacorallia</taxon>
        <taxon>Scleractinia</taxon>
        <taxon>Astrocoeniina</taxon>
        <taxon>Acroporidae</taxon>
        <taxon>Acropora</taxon>
    </lineage>
</organism>
<keyword evidence="1" id="KW-0677">Repeat</keyword>
<dbReference type="EMBL" id="JARQWQ010000128">
    <property type="protein sequence ID" value="KAK2549297.1"/>
    <property type="molecule type" value="Genomic_DNA"/>
</dbReference>
<feature type="repeat" description="ANK" evidence="3">
    <location>
        <begin position="311"/>
        <end position="347"/>
    </location>
</feature>
<gene>
    <name evidence="4" type="ORF">P5673_030290</name>
</gene>
<dbReference type="Gene3D" id="1.25.40.20">
    <property type="entry name" value="Ankyrin repeat-containing domain"/>
    <property type="match status" value="4"/>
</dbReference>
<dbReference type="PANTHER" id="PTHR24189">
    <property type="entry name" value="MYOTROPHIN"/>
    <property type="match status" value="1"/>
</dbReference>
<dbReference type="InterPro" id="IPR036770">
    <property type="entry name" value="Ankyrin_rpt-contain_sf"/>
</dbReference>
<dbReference type="InterPro" id="IPR002110">
    <property type="entry name" value="Ankyrin_rpt"/>
</dbReference>
<evidence type="ECO:0000256" key="3">
    <source>
        <dbReference type="PROSITE-ProRule" id="PRU00023"/>
    </source>
</evidence>
<dbReference type="InterPro" id="IPR050745">
    <property type="entry name" value="Multifunctional_regulatory"/>
</dbReference>
<reference evidence="4" key="2">
    <citation type="journal article" date="2023" name="Science">
        <title>Genomic signatures of disease resistance in endangered staghorn corals.</title>
        <authorList>
            <person name="Vollmer S.V."/>
            <person name="Selwyn J.D."/>
            <person name="Despard B.A."/>
            <person name="Roesel C.L."/>
        </authorList>
    </citation>
    <scope>NUCLEOTIDE SEQUENCE</scope>
    <source>
        <strain evidence="4">K2</strain>
    </source>
</reference>
<evidence type="ECO:0000256" key="2">
    <source>
        <dbReference type="ARBA" id="ARBA00023043"/>
    </source>
</evidence>
<evidence type="ECO:0000256" key="1">
    <source>
        <dbReference type="ARBA" id="ARBA00022737"/>
    </source>
</evidence>
<proteinExistence type="predicted"/>
<keyword evidence="5" id="KW-1185">Reference proteome</keyword>
<feature type="repeat" description="ANK" evidence="3">
    <location>
        <begin position="172"/>
        <end position="194"/>
    </location>
</feature>
<keyword evidence="2 3" id="KW-0040">ANK repeat</keyword>
<feature type="repeat" description="ANK" evidence="3">
    <location>
        <begin position="89"/>
        <end position="121"/>
    </location>
</feature>
<feature type="repeat" description="ANK" evidence="3">
    <location>
        <begin position="206"/>
        <end position="238"/>
    </location>
</feature>
<name>A0AAD9PUG3_ACRCE</name>
<feature type="repeat" description="ANK" evidence="3">
    <location>
        <begin position="272"/>
        <end position="310"/>
    </location>
</feature>
<protein>
    <submittedName>
        <fullName evidence="4">Ankyrin repeat protein</fullName>
    </submittedName>
</protein>
<dbReference type="SMART" id="SM00248">
    <property type="entry name" value="ANK"/>
    <property type="match status" value="10"/>
</dbReference>
<dbReference type="SUPFAM" id="SSF48403">
    <property type="entry name" value="Ankyrin repeat"/>
    <property type="match status" value="1"/>
</dbReference>
<evidence type="ECO:0000313" key="5">
    <source>
        <dbReference type="Proteomes" id="UP001249851"/>
    </source>
</evidence>
<dbReference type="AlphaFoldDB" id="A0AAD9PUG3"/>
<dbReference type="Pfam" id="PF12796">
    <property type="entry name" value="Ank_2"/>
    <property type="match status" value="1"/>
</dbReference>
<evidence type="ECO:0000313" key="4">
    <source>
        <dbReference type="EMBL" id="KAK2549297.1"/>
    </source>
</evidence>
<dbReference type="Pfam" id="PF00023">
    <property type="entry name" value="Ank"/>
    <property type="match status" value="3"/>
</dbReference>